<dbReference type="InterPro" id="IPR015943">
    <property type="entry name" value="WD40/YVTN_repeat-like_dom_sf"/>
</dbReference>
<evidence type="ECO:0000313" key="11">
    <source>
        <dbReference type="Proteomes" id="UP000308549"/>
    </source>
</evidence>
<feature type="domain" description="BOP1 N-terminal" evidence="9">
    <location>
        <begin position="181"/>
        <end position="445"/>
    </location>
</feature>
<evidence type="ECO:0000256" key="1">
    <source>
        <dbReference type="ARBA" id="ARBA00022517"/>
    </source>
</evidence>
<dbReference type="PROSITE" id="PS50082">
    <property type="entry name" value="WD_REPEATS_2"/>
    <property type="match status" value="3"/>
</dbReference>
<evidence type="ECO:0000256" key="3">
    <source>
        <dbReference type="ARBA" id="ARBA00022574"/>
    </source>
</evidence>
<dbReference type="GO" id="GO:0005654">
    <property type="term" value="C:nucleoplasm"/>
    <property type="evidence" value="ECO:0007669"/>
    <property type="project" value="UniProtKB-SubCell"/>
</dbReference>
<dbReference type="PROSITE" id="PS50294">
    <property type="entry name" value="WD_REPEATS_REGION"/>
    <property type="match status" value="2"/>
</dbReference>
<feature type="repeat" description="WD" evidence="7">
    <location>
        <begin position="452"/>
        <end position="493"/>
    </location>
</feature>
<organism evidence="10 11">
    <name type="scientific">Salinomyces thailandicus</name>
    <dbReference type="NCBI Taxonomy" id="706561"/>
    <lineage>
        <taxon>Eukaryota</taxon>
        <taxon>Fungi</taxon>
        <taxon>Dikarya</taxon>
        <taxon>Ascomycota</taxon>
        <taxon>Pezizomycotina</taxon>
        <taxon>Dothideomycetes</taxon>
        <taxon>Dothideomycetidae</taxon>
        <taxon>Mycosphaerellales</taxon>
        <taxon>Teratosphaeriaceae</taxon>
        <taxon>Salinomyces</taxon>
    </lineage>
</organism>
<feature type="compositionally biased region" description="Basic and acidic residues" evidence="8">
    <location>
        <begin position="11"/>
        <end position="20"/>
    </location>
</feature>
<keyword evidence="4" id="KW-0677">Repeat</keyword>
<sequence>MASSRAGQKRKVVEVPRPEAEVDEEELENGELDGVLIDDGDSEDDSDEEVNDDDDEEEEDVGDEDEELDSDEIPSSEDEGEADVRQQLRDMKTTRAGTPSEKLVGSDTGKDISTISADTPVKALGAVVDVDDADKPNYRVDIDANGNPRYVYGEIDPSYDSDDSDAPPTANTIGDIPLSYYDAYPHIGYDINGRRIARPAKGEALDSLLDSIDLPEGWTGLTDPSTGKPLQLSKDELETLKKISRNEAPGDGYDPFPEMVYYFTGREEVMPLSAAPEPKRRFVPSSHEHKRVMKMVKAIKEGRIQPFREQTKEDREEEEAQEEFAQYDVWANEQARADHPMNVPAPKLPPPGYEESYHPPPEYLPDNNEREEWETQDEEDRERDFLPRDHAALRRVPGYEKFVKEKFERCLDLYLAPRVRRSKLNIDPESLLPKLPDPSELKPFPTTCAAVCRGHEGRVRSLAFDPEGRYVASGGDDGSVRLWEFTTGKQMWRVKLSASEAVNVVSWRPSRDAWILAACCGETVYFIVPQSELCAPEVEAASHAILDSGFGYAADNPGKTAAGVDKPTHSSWSRPNSAMQDKGIMLQLTLRSTPKTLSWHRRGDYFSTVSPATAATSTAVAIHTLSKHQSQYPFKRLKGLAQTVCFHPSKPLFFVATRQRVRIYDLQQQKMEKELLPGARWISDISLHPLGSNLLISSYDKRLLWHDLDLGTTPYKTLRYHSKAIRGVAFHPSLPLFADASDDGTLQVFHGKVVGDSLENATVVPLKVLRGHRVVKELGVLGVEWHPREAWCVSAGADGSLRLWT</sequence>
<comment type="subunit">
    <text evidence="6">Component of the NOP7 complex, composed of ERB1, NOP7 and YTM1. Within the NOP7 complex ERB1 appears to interact directly with NOP7 and YTM1. The NOP7 complex also associates with the 66S pre-ribosome.</text>
</comment>
<feature type="region of interest" description="Disordered" evidence="8">
    <location>
        <begin position="139"/>
        <end position="169"/>
    </location>
</feature>
<dbReference type="SMART" id="SM00320">
    <property type="entry name" value="WD40"/>
    <property type="match status" value="6"/>
</dbReference>
<comment type="caution">
    <text evidence="10">The sequence shown here is derived from an EMBL/GenBank/DDBJ whole genome shotgun (WGS) entry which is preliminary data.</text>
</comment>
<dbReference type="PANTHER" id="PTHR17605">
    <property type="entry name" value="RIBOSOME BIOGENESIS PROTEIN BOP1 BLOCK OF PROLIFERATION 1 PROTEIN"/>
    <property type="match status" value="1"/>
</dbReference>
<comment type="function">
    <text evidence="6">Component of the NOP7 complex, which is required for maturation of the 25S and 5.8S ribosomal RNAs and formation of the 60S ribosome.</text>
</comment>
<dbReference type="EMBL" id="NAJL01000039">
    <property type="protein sequence ID" value="TKA24993.1"/>
    <property type="molecule type" value="Genomic_DNA"/>
</dbReference>
<gene>
    <name evidence="6" type="primary">ERB1</name>
    <name evidence="10" type="ORF">B0A50_06091</name>
</gene>
<dbReference type="GO" id="GO:0000466">
    <property type="term" value="P:maturation of 5.8S rRNA from tricistronic rRNA transcript (SSU-rRNA, 5.8S rRNA, LSU-rRNA)"/>
    <property type="evidence" value="ECO:0007669"/>
    <property type="project" value="UniProtKB-UniRule"/>
</dbReference>
<evidence type="ECO:0000256" key="7">
    <source>
        <dbReference type="PROSITE-ProRule" id="PRU00221"/>
    </source>
</evidence>
<feature type="compositionally biased region" description="Basic and acidic residues" evidence="8">
    <location>
        <begin position="82"/>
        <end position="93"/>
    </location>
</feature>
<evidence type="ECO:0000256" key="6">
    <source>
        <dbReference type="HAMAP-Rule" id="MF_03027"/>
    </source>
</evidence>
<dbReference type="OrthoDB" id="5571054at2759"/>
<dbReference type="InterPro" id="IPR001680">
    <property type="entry name" value="WD40_rpt"/>
</dbReference>
<keyword evidence="5 6" id="KW-0539">Nucleus</keyword>
<evidence type="ECO:0000256" key="4">
    <source>
        <dbReference type="ARBA" id="ARBA00022737"/>
    </source>
</evidence>
<feature type="repeat" description="WD" evidence="7">
    <location>
        <begin position="718"/>
        <end position="749"/>
    </location>
</feature>
<comment type="similarity">
    <text evidence="6">Belongs to the WD repeat BOP1/ERB1 family.</text>
</comment>
<evidence type="ECO:0000256" key="5">
    <source>
        <dbReference type="ARBA" id="ARBA00023242"/>
    </source>
</evidence>
<dbReference type="InterPro" id="IPR012953">
    <property type="entry name" value="BOP1_N_dom"/>
</dbReference>
<feature type="compositionally biased region" description="Acidic residues" evidence="8">
    <location>
        <begin position="21"/>
        <end position="81"/>
    </location>
</feature>
<dbReference type="PANTHER" id="PTHR17605:SF0">
    <property type="entry name" value="RIBOSOME BIOGENESIS PROTEIN BOP1"/>
    <property type="match status" value="1"/>
</dbReference>
<reference evidence="10 11" key="1">
    <citation type="submission" date="2017-03" db="EMBL/GenBank/DDBJ databases">
        <title>Genomes of endolithic fungi from Antarctica.</title>
        <authorList>
            <person name="Coleine C."/>
            <person name="Masonjones S."/>
            <person name="Stajich J.E."/>
        </authorList>
    </citation>
    <scope>NUCLEOTIDE SEQUENCE [LARGE SCALE GENOMIC DNA]</scope>
    <source>
        <strain evidence="10 11">CCFEE 6315</strain>
    </source>
</reference>
<evidence type="ECO:0000256" key="8">
    <source>
        <dbReference type="SAM" id="MobiDB-lite"/>
    </source>
</evidence>
<feature type="compositionally biased region" description="Pro residues" evidence="8">
    <location>
        <begin position="346"/>
        <end position="363"/>
    </location>
</feature>
<protein>
    <recommendedName>
        <fullName evidence="6">Ribosome biogenesis protein ERB1</fullName>
    </recommendedName>
    <alternativeName>
        <fullName evidence="6">Eukaryotic ribosome biogenesis protein 1</fullName>
    </alternativeName>
</protein>
<dbReference type="GO" id="GO:0070545">
    <property type="term" value="C:PeBoW complex"/>
    <property type="evidence" value="ECO:0007669"/>
    <property type="project" value="TreeGrafter"/>
</dbReference>
<dbReference type="GO" id="GO:0043021">
    <property type="term" value="F:ribonucleoprotein complex binding"/>
    <property type="evidence" value="ECO:0007669"/>
    <property type="project" value="UniProtKB-UniRule"/>
</dbReference>
<evidence type="ECO:0000313" key="10">
    <source>
        <dbReference type="EMBL" id="TKA24993.1"/>
    </source>
</evidence>
<name>A0A4U0TS18_9PEZI</name>
<dbReference type="InterPro" id="IPR028598">
    <property type="entry name" value="BOP1/Erb1"/>
</dbReference>
<keyword evidence="11" id="KW-1185">Reference proteome</keyword>
<feature type="compositionally biased region" description="Acidic residues" evidence="8">
    <location>
        <begin position="369"/>
        <end position="381"/>
    </location>
</feature>
<feature type="region of interest" description="Disordered" evidence="8">
    <location>
        <begin position="1"/>
        <end position="119"/>
    </location>
</feature>
<dbReference type="InterPro" id="IPR019775">
    <property type="entry name" value="WD40_repeat_CS"/>
</dbReference>
<feature type="repeat" description="WD" evidence="7">
    <location>
        <begin position="780"/>
        <end position="805"/>
    </location>
</feature>
<dbReference type="GO" id="GO:0030687">
    <property type="term" value="C:preribosome, large subunit precursor"/>
    <property type="evidence" value="ECO:0007669"/>
    <property type="project" value="UniProtKB-UniRule"/>
</dbReference>
<dbReference type="SUPFAM" id="SSF50978">
    <property type="entry name" value="WD40 repeat-like"/>
    <property type="match status" value="1"/>
</dbReference>
<dbReference type="Pfam" id="PF08145">
    <property type="entry name" value="BOP1NT"/>
    <property type="match status" value="1"/>
</dbReference>
<dbReference type="HAMAP" id="MF_03027">
    <property type="entry name" value="BOP1"/>
    <property type="match status" value="1"/>
</dbReference>
<dbReference type="PROSITE" id="PS00678">
    <property type="entry name" value="WD_REPEATS_1"/>
    <property type="match status" value="1"/>
</dbReference>
<evidence type="ECO:0000259" key="9">
    <source>
        <dbReference type="SMART" id="SM01035"/>
    </source>
</evidence>
<dbReference type="InterPro" id="IPR036322">
    <property type="entry name" value="WD40_repeat_dom_sf"/>
</dbReference>
<keyword evidence="3 7" id="KW-0853">WD repeat</keyword>
<accession>A0A4U0TS18</accession>
<evidence type="ECO:0000256" key="2">
    <source>
        <dbReference type="ARBA" id="ARBA00022552"/>
    </source>
</evidence>
<dbReference type="FunFam" id="2.130.10.10:FF:000061">
    <property type="entry name" value="Ribosome biogenesis protein BOP1 homolog"/>
    <property type="match status" value="1"/>
</dbReference>
<comment type="subcellular location">
    <subcellularLocation>
        <location evidence="6">Nucleus</location>
        <location evidence="6">Nucleolus</location>
    </subcellularLocation>
    <subcellularLocation>
        <location evidence="6">Nucleus</location>
        <location evidence="6">Nucleoplasm</location>
    </subcellularLocation>
</comment>
<proteinExistence type="inferred from homology"/>
<dbReference type="AlphaFoldDB" id="A0A4U0TS18"/>
<dbReference type="Gene3D" id="2.130.10.10">
    <property type="entry name" value="YVTN repeat-like/Quinoprotein amine dehydrogenase"/>
    <property type="match status" value="1"/>
</dbReference>
<dbReference type="Proteomes" id="UP000308549">
    <property type="component" value="Unassembled WGS sequence"/>
</dbReference>
<keyword evidence="2 6" id="KW-0698">rRNA processing</keyword>
<dbReference type="Pfam" id="PF00400">
    <property type="entry name" value="WD40"/>
    <property type="match status" value="3"/>
</dbReference>
<keyword evidence="1 6" id="KW-0690">Ribosome biogenesis</keyword>
<feature type="region of interest" description="Disordered" evidence="8">
    <location>
        <begin position="339"/>
        <end position="383"/>
    </location>
</feature>
<dbReference type="SMART" id="SM01035">
    <property type="entry name" value="BOP1NT"/>
    <property type="match status" value="1"/>
</dbReference>
<dbReference type="GO" id="GO:0000463">
    <property type="term" value="P:maturation of LSU-rRNA from tricistronic rRNA transcript (SSU-rRNA, 5.8S rRNA, LSU-rRNA)"/>
    <property type="evidence" value="ECO:0007669"/>
    <property type="project" value="UniProtKB-UniRule"/>
</dbReference>